<dbReference type="PANTHER" id="PTHR12135">
    <property type="entry name" value="DNA REPAIR PROTEIN XP-C / RAD4"/>
    <property type="match status" value="1"/>
</dbReference>
<dbReference type="GO" id="GO:0000111">
    <property type="term" value="C:nucleotide-excision repair factor 2 complex"/>
    <property type="evidence" value="ECO:0007669"/>
    <property type="project" value="TreeGrafter"/>
</dbReference>
<feature type="region of interest" description="Disordered" evidence="6">
    <location>
        <begin position="1"/>
        <end position="125"/>
    </location>
</feature>
<proteinExistence type="inferred from homology"/>
<dbReference type="EMBL" id="UPTC01000995">
    <property type="protein sequence ID" value="VBB30790.1"/>
    <property type="molecule type" value="Genomic_DNA"/>
</dbReference>
<name>A0A498SNK9_ACAVI</name>
<dbReference type="Pfam" id="PF10403">
    <property type="entry name" value="BHD_1"/>
    <property type="match status" value="1"/>
</dbReference>
<accession>A0A498SNK9</accession>
<evidence type="ECO:0000313" key="10">
    <source>
        <dbReference type="EMBL" id="VBB30790.1"/>
    </source>
</evidence>
<dbReference type="SMART" id="SM01031">
    <property type="entry name" value="BHD_2"/>
    <property type="match status" value="1"/>
</dbReference>
<organism evidence="10 11">
    <name type="scientific">Acanthocheilonema viteae</name>
    <name type="common">Filarial nematode worm</name>
    <name type="synonym">Dipetalonema viteae</name>
    <dbReference type="NCBI Taxonomy" id="6277"/>
    <lineage>
        <taxon>Eukaryota</taxon>
        <taxon>Metazoa</taxon>
        <taxon>Ecdysozoa</taxon>
        <taxon>Nematoda</taxon>
        <taxon>Chromadorea</taxon>
        <taxon>Rhabditida</taxon>
        <taxon>Spirurina</taxon>
        <taxon>Spiruromorpha</taxon>
        <taxon>Filarioidea</taxon>
        <taxon>Onchocercidae</taxon>
        <taxon>Acanthocheilonema</taxon>
    </lineage>
</organism>
<reference evidence="10 11" key="1">
    <citation type="submission" date="2018-08" db="EMBL/GenBank/DDBJ databases">
        <authorList>
            <person name="Laetsch R D."/>
            <person name="Stevens L."/>
            <person name="Kumar S."/>
            <person name="Blaxter L. M."/>
        </authorList>
    </citation>
    <scope>NUCLEOTIDE SEQUENCE [LARGE SCALE GENOMIC DNA]</scope>
</reference>
<dbReference type="InterPro" id="IPR042488">
    <property type="entry name" value="Rad4_BHD3_sf"/>
</dbReference>
<dbReference type="SMART" id="SM01030">
    <property type="entry name" value="BHD_1"/>
    <property type="match status" value="1"/>
</dbReference>
<dbReference type="InterPro" id="IPR018325">
    <property type="entry name" value="Rad4/PNGase_transGLS-fold"/>
</dbReference>
<dbReference type="InterPro" id="IPR018328">
    <property type="entry name" value="Rad4_beta-hairpin_dom3"/>
</dbReference>
<dbReference type="PANTHER" id="PTHR12135:SF0">
    <property type="entry name" value="DNA REPAIR PROTEIN COMPLEMENTING XP-C CELLS"/>
    <property type="match status" value="1"/>
</dbReference>
<dbReference type="SMART" id="SM01032">
    <property type="entry name" value="BHD_3"/>
    <property type="match status" value="1"/>
</dbReference>
<keyword evidence="5" id="KW-0539">Nucleus</keyword>
<feature type="compositionally biased region" description="Basic and acidic residues" evidence="6">
    <location>
        <begin position="11"/>
        <end position="21"/>
    </location>
</feature>
<evidence type="ECO:0000256" key="3">
    <source>
        <dbReference type="ARBA" id="ARBA00022763"/>
    </source>
</evidence>
<dbReference type="Pfam" id="PF10405">
    <property type="entry name" value="BHD_3"/>
    <property type="match status" value="1"/>
</dbReference>
<evidence type="ECO:0008006" key="12">
    <source>
        <dbReference type="Google" id="ProtNLM"/>
    </source>
</evidence>
<dbReference type="InterPro" id="IPR036985">
    <property type="entry name" value="Transglutaminase-like_sf"/>
</dbReference>
<dbReference type="InterPro" id="IPR018327">
    <property type="entry name" value="BHD_2"/>
</dbReference>
<evidence type="ECO:0000259" key="9">
    <source>
        <dbReference type="SMART" id="SM01032"/>
    </source>
</evidence>
<dbReference type="STRING" id="6277.A0A498SNK9"/>
<dbReference type="InterPro" id="IPR038765">
    <property type="entry name" value="Papain-like_cys_pep_sf"/>
</dbReference>
<evidence type="ECO:0000259" key="7">
    <source>
        <dbReference type="SMART" id="SM01030"/>
    </source>
</evidence>
<dbReference type="Gene3D" id="2.20.20.110">
    <property type="entry name" value="Rad4, beta-hairpin domain BHD1"/>
    <property type="match status" value="1"/>
</dbReference>
<evidence type="ECO:0000256" key="5">
    <source>
        <dbReference type="ARBA" id="ARBA00023242"/>
    </source>
</evidence>
<comment type="subcellular location">
    <subcellularLocation>
        <location evidence="1">Nucleus</location>
    </subcellularLocation>
</comment>
<feature type="domain" description="Rad4 beta-hairpin" evidence="9">
    <location>
        <begin position="613"/>
        <end position="687"/>
    </location>
</feature>
<keyword evidence="4" id="KW-0234">DNA repair</keyword>
<evidence type="ECO:0000256" key="2">
    <source>
        <dbReference type="ARBA" id="ARBA00009525"/>
    </source>
</evidence>
<keyword evidence="11" id="KW-1185">Reference proteome</keyword>
<feature type="compositionally biased region" description="Basic residues" evidence="6">
    <location>
        <begin position="70"/>
        <end position="82"/>
    </location>
</feature>
<feature type="compositionally biased region" description="Polar residues" evidence="6">
    <location>
        <begin position="40"/>
        <end position="50"/>
    </location>
</feature>
<gene>
    <name evidence="10" type="ORF">NAV_LOCUS5581</name>
</gene>
<keyword evidence="3" id="KW-0227">DNA damage</keyword>
<evidence type="ECO:0000313" key="11">
    <source>
        <dbReference type="Proteomes" id="UP000276991"/>
    </source>
</evidence>
<feature type="compositionally biased region" description="Basic residues" evidence="6">
    <location>
        <begin position="1"/>
        <end position="10"/>
    </location>
</feature>
<evidence type="ECO:0000259" key="8">
    <source>
        <dbReference type="SMART" id="SM01031"/>
    </source>
</evidence>
<dbReference type="InterPro" id="IPR004583">
    <property type="entry name" value="DNA_repair_Rad4"/>
</dbReference>
<dbReference type="GO" id="GO:0003697">
    <property type="term" value="F:single-stranded DNA binding"/>
    <property type="evidence" value="ECO:0007669"/>
    <property type="project" value="TreeGrafter"/>
</dbReference>
<dbReference type="FunFam" id="3.30.70.2460:FF:000001">
    <property type="entry name" value="DNA repair protein Rad4 family"/>
    <property type="match status" value="1"/>
</dbReference>
<feature type="domain" description="Rad4 beta-hairpin" evidence="8">
    <location>
        <begin position="551"/>
        <end position="606"/>
    </location>
</feature>
<dbReference type="GO" id="GO:0006298">
    <property type="term" value="P:mismatch repair"/>
    <property type="evidence" value="ECO:0007669"/>
    <property type="project" value="TreeGrafter"/>
</dbReference>
<dbReference type="InterPro" id="IPR018326">
    <property type="entry name" value="Rad4_beta-hairpin_dom1"/>
</dbReference>
<feature type="compositionally biased region" description="Basic and acidic residues" evidence="6">
    <location>
        <begin position="83"/>
        <end position="98"/>
    </location>
</feature>
<dbReference type="GO" id="GO:0006289">
    <property type="term" value="P:nucleotide-excision repair"/>
    <property type="evidence" value="ECO:0007669"/>
    <property type="project" value="InterPro"/>
</dbReference>
<dbReference type="OrthoDB" id="300780at2759"/>
<dbReference type="Gene3D" id="3.90.260.10">
    <property type="entry name" value="Transglutaminase-like"/>
    <property type="match status" value="1"/>
</dbReference>
<evidence type="ECO:0000256" key="4">
    <source>
        <dbReference type="ARBA" id="ARBA00023204"/>
    </source>
</evidence>
<dbReference type="GO" id="GO:0003684">
    <property type="term" value="F:damaged DNA binding"/>
    <property type="evidence" value="ECO:0007669"/>
    <property type="project" value="InterPro"/>
</dbReference>
<feature type="domain" description="Rad4 beta-hairpin" evidence="7">
    <location>
        <begin position="497"/>
        <end position="549"/>
    </location>
</feature>
<sequence length="777" mass="89929">MSSSVRRRSHRLEEKNKELNVGEKNIATSSRKNTRKRKGNISTSEDQLQDVTIKKIMKVKSNKENEKLKNRINTRKTKRKRSAEKLANKTKGMEDSAPKKKLNKRNKKCEEPKATPSLSYDGNSSNCSDDEWENVDEFDFCKSALSPTASIEITITKPKMKVKPTETVETRRARYIKRHVNQKLRERQINCHKMHLLCYIAHLRMWMRILLREQDLISLCLSVIPEPLLTACSDFNTAVAEKFLQWFKATYQPAKKIYVAKDNFSDAQLHRLKELIAGKFYETDKDLASLLFLSLIALKQTARICLSCQPLPIKLTVRKQSLDAIKSLVNYYGSRKLTANDYMEWPEKLEKTVEKIILYDDENQNGNDGASAGKLSVKRDYWVEFWDENSYSLIEWAWISLNQLCFRISGLDPWNGLVNKPEIVETDATSPMHYVLSIDNEYGIRDVTARYASKYLTPAVRRLWVNQDWWNDTIALYQSENLMRGQLEDVAIQQYLFSKPKPATISEYRNHPLYVLEKDLSKYETIYPENQQSIGKIKDFNIYLRSSVHRLDGAINWMKQLRSIKPNEKPYRVVQKRSCNHASSKYSGSRTVDLYGRWQTIPYVTPKVVDGRVPRNEFGNLYVYKSSMIPDGCVHLQLNGLQAVARQLNIDCVPAVVGWNHCRGGTHPILDGCVVLKEHEDELRKAWSKQYEKKKMAMKLRQTQRAIKNWRSLVKGLLILKKVRAKFASKDHCLLHVDEKLENNEKINKNGTVTTDDTGALAWPSIEYILPSVNSKS</sequence>
<dbReference type="AlphaFoldDB" id="A0A498SNK9"/>
<dbReference type="GO" id="GO:0005737">
    <property type="term" value="C:cytoplasm"/>
    <property type="evidence" value="ECO:0007669"/>
    <property type="project" value="TreeGrafter"/>
</dbReference>
<protein>
    <recommendedName>
        <fullName evidence="12">Rad4 beta-hairpin domain-containing protein</fullName>
    </recommendedName>
</protein>
<dbReference type="Gene3D" id="3.30.70.2460">
    <property type="entry name" value="Rad4, beta-hairpin domain BHD3"/>
    <property type="match status" value="1"/>
</dbReference>
<evidence type="ECO:0000256" key="6">
    <source>
        <dbReference type="SAM" id="MobiDB-lite"/>
    </source>
</evidence>
<dbReference type="Pfam" id="PF03835">
    <property type="entry name" value="Rad4"/>
    <property type="match status" value="1"/>
</dbReference>
<evidence type="ECO:0000256" key="1">
    <source>
        <dbReference type="ARBA" id="ARBA00004123"/>
    </source>
</evidence>
<feature type="compositionally biased region" description="Polar residues" evidence="6">
    <location>
        <begin position="116"/>
        <end position="125"/>
    </location>
</feature>
<dbReference type="Proteomes" id="UP000276991">
    <property type="component" value="Unassembled WGS sequence"/>
</dbReference>
<dbReference type="SUPFAM" id="SSF54001">
    <property type="entry name" value="Cysteine proteinases"/>
    <property type="match status" value="1"/>
</dbReference>
<dbReference type="GO" id="GO:0071942">
    <property type="term" value="C:XPC complex"/>
    <property type="evidence" value="ECO:0007669"/>
    <property type="project" value="TreeGrafter"/>
</dbReference>
<comment type="similarity">
    <text evidence="2">Belongs to the XPC family.</text>
</comment>